<evidence type="ECO:0000313" key="1">
    <source>
        <dbReference type="EMBL" id="DAD48568.1"/>
    </source>
</evidence>
<dbReference type="AlphaFoldDB" id="A0A823A3C8"/>
<evidence type="ECO:0008006" key="3">
    <source>
        <dbReference type="Google" id="ProtNLM"/>
    </source>
</evidence>
<organism evidence="1 2">
    <name type="scientific">Nelumbo nucifera</name>
    <name type="common">Sacred lotus</name>
    <dbReference type="NCBI Taxonomy" id="4432"/>
    <lineage>
        <taxon>Eukaryota</taxon>
        <taxon>Viridiplantae</taxon>
        <taxon>Streptophyta</taxon>
        <taxon>Embryophyta</taxon>
        <taxon>Tracheophyta</taxon>
        <taxon>Spermatophyta</taxon>
        <taxon>Magnoliopsida</taxon>
        <taxon>Proteales</taxon>
        <taxon>Nelumbonaceae</taxon>
        <taxon>Nelumbo</taxon>
    </lineage>
</organism>
<keyword evidence="2" id="KW-1185">Reference proteome</keyword>
<gene>
    <name evidence="1" type="ORF">HUJ06_018505</name>
</gene>
<dbReference type="SUPFAM" id="SSF53474">
    <property type="entry name" value="alpha/beta-Hydrolases"/>
    <property type="match status" value="1"/>
</dbReference>
<sequence>MAALMCFLDKIESSPPSLQLGKSLRHRPGSKVYLIDSLHRDLMIGFGTWEFDPMDLKNPFPNNEGTVHLWMGDEDGFVPVTLQRYIAVIAGKLPWIHYHELPGSGHMIRYIDGMNDAIVKSLLLGEK</sequence>
<dbReference type="InterPro" id="IPR029058">
    <property type="entry name" value="AB_hydrolase_fold"/>
</dbReference>
<dbReference type="Proteomes" id="UP000607653">
    <property type="component" value="Unassembled WGS sequence"/>
</dbReference>
<accession>A0A823A3C8</accession>
<dbReference type="Gene3D" id="3.40.50.1820">
    <property type="entry name" value="alpha/beta hydrolase"/>
    <property type="match status" value="1"/>
</dbReference>
<dbReference type="PANTHER" id="PTHR45763">
    <property type="entry name" value="HYDROLASE, ALPHA/BETA FOLD FAMILY PROTEIN, EXPRESSED-RELATED"/>
    <property type="match status" value="1"/>
</dbReference>
<reference evidence="1 2" key="1">
    <citation type="journal article" date="2020" name="Mol. Biol. Evol.">
        <title>Distinct Expression and Methylation Patterns for Genes with Different Fates following a Single Whole-Genome Duplication in Flowering Plants.</title>
        <authorList>
            <person name="Shi T."/>
            <person name="Rahmani R.S."/>
            <person name="Gugger P.F."/>
            <person name="Wang M."/>
            <person name="Li H."/>
            <person name="Zhang Y."/>
            <person name="Li Z."/>
            <person name="Wang Q."/>
            <person name="Van de Peer Y."/>
            <person name="Marchal K."/>
            <person name="Chen J."/>
        </authorList>
    </citation>
    <scope>NUCLEOTIDE SEQUENCE [LARGE SCALE GENOMIC DNA]</scope>
    <source>
        <tissue evidence="1">Leaf</tissue>
    </source>
</reference>
<protein>
    <recommendedName>
        <fullName evidence="3">Alpha/beta-Hydrolases superfamily protein</fullName>
    </recommendedName>
</protein>
<dbReference type="EMBL" id="DUZY01000008">
    <property type="protein sequence ID" value="DAD48568.1"/>
    <property type="molecule type" value="Genomic_DNA"/>
</dbReference>
<evidence type="ECO:0000313" key="2">
    <source>
        <dbReference type="Proteomes" id="UP000607653"/>
    </source>
</evidence>
<proteinExistence type="predicted"/>
<name>A0A823A3C8_NELNU</name>
<comment type="caution">
    <text evidence="1">The sequence shown here is derived from an EMBL/GenBank/DDBJ whole genome shotgun (WGS) entry which is preliminary data.</text>
</comment>
<dbReference type="PANTHER" id="PTHR45763:SF51">
    <property type="entry name" value="ALPHA_BETA-HYDROLASES SUPERFAMILY PROTEIN"/>
    <property type="match status" value="1"/>
</dbReference>